<name>A0A1V4SIQ6_RUMHU</name>
<feature type="domain" description="DUF4332" evidence="1">
    <location>
        <begin position="101"/>
        <end position="216"/>
    </location>
</feature>
<dbReference type="AlphaFoldDB" id="A0A1V4SIQ6"/>
<reference evidence="2 3" key="1">
    <citation type="submission" date="2017-03" db="EMBL/GenBank/DDBJ databases">
        <title>Genome sequence of Clostridium hungatei DSM 14427.</title>
        <authorList>
            <person name="Poehlein A."/>
            <person name="Daniel R."/>
        </authorList>
    </citation>
    <scope>NUCLEOTIDE SEQUENCE [LARGE SCALE GENOMIC DNA]</scope>
    <source>
        <strain evidence="2 3">DSM 14427</strain>
    </source>
</reference>
<dbReference type="Gene3D" id="1.10.150.20">
    <property type="entry name" value="5' to 3' exonuclease, C-terminal subdomain"/>
    <property type="match status" value="1"/>
</dbReference>
<accession>A0A1V4SIQ6</accession>
<dbReference type="EMBL" id="MZGX01000018">
    <property type="protein sequence ID" value="OPX43386.1"/>
    <property type="molecule type" value="Genomic_DNA"/>
</dbReference>
<evidence type="ECO:0000313" key="3">
    <source>
        <dbReference type="Proteomes" id="UP000191554"/>
    </source>
</evidence>
<dbReference type="InterPro" id="IPR025567">
    <property type="entry name" value="DUF4332"/>
</dbReference>
<evidence type="ECO:0000313" key="2">
    <source>
        <dbReference type="EMBL" id="OPX43386.1"/>
    </source>
</evidence>
<evidence type="ECO:0000259" key="1">
    <source>
        <dbReference type="Pfam" id="PF14229"/>
    </source>
</evidence>
<dbReference type="STRING" id="48256.CLHUN_27310"/>
<dbReference type="RefSeq" id="WP_165755755.1">
    <property type="nucleotide sequence ID" value="NZ_MZGX01000018.1"/>
</dbReference>
<dbReference type="SUPFAM" id="SSF158702">
    <property type="entry name" value="Sec63 N-terminal domain-like"/>
    <property type="match status" value="1"/>
</dbReference>
<gene>
    <name evidence="2" type="ORF">CLHUN_27310</name>
</gene>
<organism evidence="2 3">
    <name type="scientific">Ruminiclostridium hungatei</name>
    <name type="common">Clostridium hungatei</name>
    <dbReference type="NCBI Taxonomy" id="48256"/>
    <lineage>
        <taxon>Bacteria</taxon>
        <taxon>Bacillati</taxon>
        <taxon>Bacillota</taxon>
        <taxon>Clostridia</taxon>
        <taxon>Eubacteriales</taxon>
        <taxon>Oscillospiraceae</taxon>
        <taxon>Ruminiclostridium</taxon>
    </lineage>
</organism>
<protein>
    <recommendedName>
        <fullName evidence="1">DUF4332 domain-containing protein</fullName>
    </recommendedName>
</protein>
<dbReference type="Pfam" id="PF14229">
    <property type="entry name" value="DUF4332"/>
    <property type="match status" value="1"/>
</dbReference>
<keyword evidence="3" id="KW-1185">Reference proteome</keyword>
<proteinExistence type="predicted"/>
<sequence length="221" mass="24894">MDYRMDTEKITLFEYKELLKKQNLLAGRRLIKNNIDERFQSMAQAGINNVKDLNEKLRNEPLIEELSGKSGIPVEYLMILKREIANIEPKPVLIADFPYISPPTFKKLGESCIQTSEDYFRISEGCSNPGAVNASTGISLEDAEELCVLCDLIRINGVGPVFSRILYEAGFTSVEEIANSSAGHIYNKTREINKINAFTRAIPEISEIQLCIDFAKLLLKN</sequence>
<comment type="caution">
    <text evidence="2">The sequence shown here is derived from an EMBL/GenBank/DDBJ whole genome shotgun (WGS) entry which is preliminary data.</text>
</comment>
<dbReference type="Proteomes" id="UP000191554">
    <property type="component" value="Unassembled WGS sequence"/>
</dbReference>